<feature type="compositionally biased region" description="Basic and acidic residues" evidence="1">
    <location>
        <begin position="120"/>
        <end position="130"/>
    </location>
</feature>
<evidence type="ECO:0000313" key="3">
    <source>
        <dbReference type="Proteomes" id="UP000198814"/>
    </source>
</evidence>
<dbReference type="AlphaFoldDB" id="A0A1H8UQV7"/>
<dbReference type="Proteomes" id="UP000198814">
    <property type="component" value="Unassembled WGS sequence"/>
</dbReference>
<evidence type="ECO:0000256" key="1">
    <source>
        <dbReference type="SAM" id="MobiDB-lite"/>
    </source>
</evidence>
<accession>A0A1H8UQV7</accession>
<organism evidence="2 3">
    <name type="scientific">Nitrosomonas oligotropha</name>
    <dbReference type="NCBI Taxonomy" id="42354"/>
    <lineage>
        <taxon>Bacteria</taxon>
        <taxon>Pseudomonadati</taxon>
        <taxon>Pseudomonadota</taxon>
        <taxon>Betaproteobacteria</taxon>
        <taxon>Nitrosomonadales</taxon>
        <taxon>Nitrosomonadaceae</taxon>
        <taxon>Nitrosomonas</taxon>
    </lineage>
</organism>
<evidence type="ECO:0000313" key="2">
    <source>
        <dbReference type="EMBL" id="SEP05579.1"/>
    </source>
</evidence>
<feature type="region of interest" description="Disordered" evidence="1">
    <location>
        <begin position="120"/>
        <end position="159"/>
    </location>
</feature>
<keyword evidence="3" id="KW-1185">Reference proteome</keyword>
<sequence length="159" mass="18613">MPKKKEKIIEQVFKADLVNEDTQPPLLKDLTFLENINYHSVVRCESKGKERRGRRIVLLPRHMKELLNSFDEKLSEEQNRLDKKLNSCANERRELQKELKNYEQEYEKLRKVNEQLMKNIEDKSLRECNRPKRPSGYSSVLDDAAPQLHGLPVQGGAPS</sequence>
<dbReference type="STRING" id="42354.SAMN05216333_13913"/>
<reference evidence="3" key="1">
    <citation type="submission" date="2016-10" db="EMBL/GenBank/DDBJ databases">
        <authorList>
            <person name="Varghese N."/>
            <person name="Submissions S."/>
        </authorList>
    </citation>
    <scope>NUCLEOTIDE SEQUENCE [LARGE SCALE GENOMIC DNA]</scope>
    <source>
        <strain evidence="3">Nm76</strain>
    </source>
</reference>
<gene>
    <name evidence="2" type="ORF">SAMN05216333_13913</name>
</gene>
<proteinExistence type="predicted"/>
<dbReference type="RefSeq" id="WP_090322316.1">
    <property type="nucleotide sequence ID" value="NZ_FNOE01000041.1"/>
</dbReference>
<protein>
    <submittedName>
        <fullName evidence="2">Uncharacterized protein</fullName>
    </submittedName>
</protein>
<name>A0A1H8UQV7_9PROT</name>
<dbReference type="EMBL" id="FODO01000039">
    <property type="protein sequence ID" value="SEP05579.1"/>
    <property type="molecule type" value="Genomic_DNA"/>
</dbReference>